<feature type="transmembrane region" description="Helical" evidence="9">
    <location>
        <begin position="447"/>
        <end position="465"/>
    </location>
</feature>
<dbReference type="Pfam" id="PF21088">
    <property type="entry name" value="MS_channel_1st"/>
    <property type="match status" value="1"/>
</dbReference>
<dbReference type="InterPro" id="IPR049278">
    <property type="entry name" value="MS_channel_C"/>
</dbReference>
<feature type="transmembrane region" description="Helical" evidence="9">
    <location>
        <begin position="381"/>
        <end position="398"/>
    </location>
</feature>
<feature type="transmembrane region" description="Helical" evidence="9">
    <location>
        <begin position="410"/>
        <end position="427"/>
    </location>
</feature>
<comment type="subcellular location">
    <subcellularLocation>
        <location evidence="1">Cell membrane</location>
        <topology evidence="1">Multi-pass membrane protein</topology>
    </subcellularLocation>
</comment>
<feature type="region of interest" description="Disordered" evidence="8">
    <location>
        <begin position="38"/>
        <end position="60"/>
    </location>
</feature>
<evidence type="ECO:0000256" key="2">
    <source>
        <dbReference type="ARBA" id="ARBA00008017"/>
    </source>
</evidence>
<keyword evidence="6 9" id="KW-0472">Membrane</keyword>
<feature type="transmembrane region" description="Helical" evidence="9">
    <location>
        <begin position="528"/>
        <end position="550"/>
    </location>
</feature>
<keyword evidence="7" id="KW-0175">Coiled coil</keyword>
<feature type="coiled-coil region" evidence="7">
    <location>
        <begin position="130"/>
        <end position="157"/>
    </location>
</feature>
<evidence type="ECO:0000256" key="6">
    <source>
        <dbReference type="ARBA" id="ARBA00023136"/>
    </source>
</evidence>
<evidence type="ECO:0000256" key="8">
    <source>
        <dbReference type="SAM" id="MobiDB-lite"/>
    </source>
</evidence>
<feature type="transmembrane region" description="Helical" evidence="9">
    <location>
        <begin position="645"/>
        <end position="667"/>
    </location>
</feature>
<evidence type="ECO:0000256" key="5">
    <source>
        <dbReference type="ARBA" id="ARBA00022989"/>
    </source>
</evidence>
<evidence type="ECO:0000256" key="9">
    <source>
        <dbReference type="SAM" id="Phobius"/>
    </source>
</evidence>
<dbReference type="GO" id="GO:0005886">
    <property type="term" value="C:plasma membrane"/>
    <property type="evidence" value="ECO:0007669"/>
    <property type="project" value="UniProtKB-SubCell"/>
</dbReference>
<keyword evidence="3" id="KW-1003">Cell membrane</keyword>
<dbReference type="PANTHER" id="PTHR30347:SF1">
    <property type="entry name" value="MECHANOSENSITIVE CHANNEL MSCK"/>
    <property type="match status" value="1"/>
</dbReference>
<dbReference type="KEGG" id="lcre:Pla8534_01740"/>
<dbReference type="SUPFAM" id="SSF82861">
    <property type="entry name" value="Mechanosensitive channel protein MscS (YggB), transmembrane region"/>
    <property type="match status" value="1"/>
</dbReference>
<keyword evidence="5 9" id="KW-1133">Transmembrane helix</keyword>
<dbReference type="Gene3D" id="1.10.287.1260">
    <property type="match status" value="1"/>
</dbReference>
<reference evidence="13 14" key="1">
    <citation type="submission" date="2019-02" db="EMBL/GenBank/DDBJ databases">
        <title>Deep-cultivation of Planctomycetes and their phenomic and genomic characterization uncovers novel biology.</title>
        <authorList>
            <person name="Wiegand S."/>
            <person name="Jogler M."/>
            <person name="Boedeker C."/>
            <person name="Pinto D."/>
            <person name="Vollmers J."/>
            <person name="Rivas-Marin E."/>
            <person name="Kohn T."/>
            <person name="Peeters S.H."/>
            <person name="Heuer A."/>
            <person name="Rast P."/>
            <person name="Oberbeckmann S."/>
            <person name="Bunk B."/>
            <person name="Jeske O."/>
            <person name="Meyerdierks A."/>
            <person name="Storesund J.E."/>
            <person name="Kallscheuer N."/>
            <person name="Luecker S."/>
            <person name="Lage O.M."/>
            <person name="Pohl T."/>
            <person name="Merkel B.J."/>
            <person name="Hornburger P."/>
            <person name="Mueller R.-W."/>
            <person name="Bruemmer F."/>
            <person name="Labrenz M."/>
            <person name="Spormann A.M."/>
            <person name="Op den Camp H."/>
            <person name="Overmann J."/>
            <person name="Amann R."/>
            <person name="Jetten M.S.M."/>
            <person name="Mascher T."/>
            <person name="Medema M.H."/>
            <person name="Devos D.P."/>
            <person name="Kaster A.-K."/>
            <person name="Ovreas L."/>
            <person name="Rohde M."/>
            <person name="Galperin M.Y."/>
            <person name="Jogler C."/>
        </authorList>
    </citation>
    <scope>NUCLEOTIDE SEQUENCE [LARGE SCALE GENOMIC DNA]</scope>
    <source>
        <strain evidence="13 14">Pla85_3_4</strain>
    </source>
</reference>
<evidence type="ECO:0000256" key="7">
    <source>
        <dbReference type="SAM" id="Coils"/>
    </source>
</evidence>
<dbReference type="InterPro" id="IPR006685">
    <property type="entry name" value="MscS_channel_2nd"/>
</dbReference>
<gene>
    <name evidence="13" type="primary">mscK_1</name>
    <name evidence="13" type="ORF">Pla8534_01740</name>
</gene>
<dbReference type="InterPro" id="IPR011014">
    <property type="entry name" value="MscS_channel_TM-2"/>
</dbReference>
<dbReference type="SUPFAM" id="SSF50182">
    <property type="entry name" value="Sm-like ribonucleoproteins"/>
    <property type="match status" value="1"/>
</dbReference>
<keyword evidence="4 9" id="KW-0812">Transmembrane</keyword>
<evidence type="ECO:0000259" key="12">
    <source>
        <dbReference type="Pfam" id="PF21088"/>
    </source>
</evidence>
<feature type="transmembrane region" description="Helical" evidence="9">
    <location>
        <begin position="570"/>
        <end position="592"/>
    </location>
</feature>
<organism evidence="13 14">
    <name type="scientific">Lignipirellula cremea</name>
    <dbReference type="NCBI Taxonomy" id="2528010"/>
    <lineage>
        <taxon>Bacteria</taxon>
        <taxon>Pseudomonadati</taxon>
        <taxon>Planctomycetota</taxon>
        <taxon>Planctomycetia</taxon>
        <taxon>Pirellulales</taxon>
        <taxon>Pirellulaceae</taxon>
        <taxon>Lignipirellula</taxon>
    </lineage>
</organism>
<dbReference type="InterPro" id="IPR052702">
    <property type="entry name" value="MscS-like_channel"/>
</dbReference>
<dbReference type="InterPro" id="IPR010920">
    <property type="entry name" value="LSM_dom_sf"/>
</dbReference>
<proteinExistence type="inferred from homology"/>
<name>A0A518DKS0_9BACT</name>
<dbReference type="Pfam" id="PF21082">
    <property type="entry name" value="MS_channel_3rd"/>
    <property type="match status" value="1"/>
</dbReference>
<dbReference type="AlphaFoldDB" id="A0A518DKS0"/>
<evidence type="ECO:0000256" key="1">
    <source>
        <dbReference type="ARBA" id="ARBA00004651"/>
    </source>
</evidence>
<evidence type="ECO:0000259" key="11">
    <source>
        <dbReference type="Pfam" id="PF21082"/>
    </source>
</evidence>
<evidence type="ECO:0000256" key="4">
    <source>
        <dbReference type="ARBA" id="ARBA00022692"/>
    </source>
</evidence>
<dbReference type="Gene3D" id="2.30.30.60">
    <property type="match status" value="1"/>
</dbReference>
<feature type="transmembrane region" description="Helical" evidence="9">
    <location>
        <begin position="293"/>
        <end position="310"/>
    </location>
</feature>
<dbReference type="Pfam" id="PF00924">
    <property type="entry name" value="MS_channel_2nd"/>
    <property type="match status" value="1"/>
</dbReference>
<sequence length="856" mass="93052">MGFHPIGRGLLLLTAVAATLLVEGSLPWSPGSVAWAQEPVSTAPETTSPASLEPARPQQEAVPDQAISLEEVPGRAEITSAELATFLPRDVSQTILERVGSETDRMFAEVNSQLAKTRRTLEGRPSIRMLQRAEFELSEMLADLRSLEEQLDDQLDALGTSVERIDSIAAVWQATDELARTQADVDATTTDRIAAVRSEIEEVRSTVVKRRNDMLAVRDKLVNPSVALNVTVEHLQSAVDARLAGIFHADHPPLWNPQVRESIGTEWQTVGLRQFLKRFDLSGQDSRRRAETLGLQFILLVGLGLMLRWVRNRTRARAEDDSQLRHAQLVFEHPWAMAVLMTGFFAFPIHTMGPRSAGPLAAALIAAATLRIVLRFLPSALATLAWGLAVLFTIDRARDLLDATPTLERVVFLGEMVAVLGLLIWLLRPSGAARLPEEHQRHPLIKLLYHAMRVGAGFVTLAILADLTGWTDLAVMLGDGVMRCGYLGLFVFVLLKVFHGLATFALVLRPLRLSRTISNHRRLVDHRLGRILNVIAVAAWAVLVCGQLGLLVPAKVVAGRVLCASVTIGALSVSVADVLVFALTVWLSFLLARLLQAVLHEDVFSRVRTARGVPYAVSSIAKYSVIFLGFLVGLSAAGIEITKLAVVAGGLGVGIGFGLQNIVNNFVSGLILLFERPIDVGDTIEFSGNSGTMQRIGIRASLIRTFDGAEVIVPNGMLISESVTNWTLSDRCRRIDLTVGVEYGTPAQRVIDLLVEVAKANPKVIPEPESQAFFENFGDSSLDFRLRAWIDVSSGDSADTRHVVLSEIAVAVQQALDEAGIGVPFPQRDLRLISMPPNAASELGVAKPQADAGQKS</sequence>
<dbReference type="EMBL" id="CP036433">
    <property type="protein sequence ID" value="QDU92426.1"/>
    <property type="molecule type" value="Genomic_DNA"/>
</dbReference>
<comment type="similarity">
    <text evidence="2">Belongs to the MscS (TC 1.A.23) family.</text>
</comment>
<feature type="domain" description="Mechanosensitive ion channel transmembrane helices 2/3" evidence="12">
    <location>
        <begin position="620"/>
        <end position="660"/>
    </location>
</feature>
<evidence type="ECO:0000259" key="10">
    <source>
        <dbReference type="Pfam" id="PF00924"/>
    </source>
</evidence>
<feature type="domain" description="Mechanosensitive ion channel MscS" evidence="10">
    <location>
        <begin position="661"/>
        <end position="727"/>
    </location>
</feature>
<dbReference type="InterPro" id="IPR023408">
    <property type="entry name" value="MscS_beta-dom_sf"/>
</dbReference>
<dbReference type="PANTHER" id="PTHR30347">
    <property type="entry name" value="POTASSIUM CHANNEL RELATED"/>
    <property type="match status" value="1"/>
</dbReference>
<dbReference type="SUPFAM" id="SSF82689">
    <property type="entry name" value="Mechanosensitive channel protein MscS (YggB), C-terminal domain"/>
    <property type="match status" value="1"/>
</dbReference>
<accession>A0A518DKS0</accession>
<feature type="domain" description="Mechanosensitive ion channel MscS C-terminal" evidence="11">
    <location>
        <begin position="735"/>
        <end position="822"/>
    </location>
</feature>
<feature type="transmembrane region" description="Helical" evidence="9">
    <location>
        <begin position="485"/>
        <end position="508"/>
    </location>
</feature>
<dbReference type="InterPro" id="IPR011066">
    <property type="entry name" value="MscS_channel_C_sf"/>
</dbReference>
<evidence type="ECO:0000313" key="14">
    <source>
        <dbReference type="Proteomes" id="UP000317648"/>
    </source>
</evidence>
<protein>
    <submittedName>
        <fullName evidence="13">Mechanosensitive channel MscK</fullName>
    </submittedName>
</protein>
<evidence type="ECO:0000313" key="13">
    <source>
        <dbReference type="EMBL" id="QDU92426.1"/>
    </source>
</evidence>
<keyword evidence="14" id="KW-1185">Reference proteome</keyword>
<dbReference type="InterPro" id="IPR049142">
    <property type="entry name" value="MS_channel_1st"/>
</dbReference>
<dbReference type="GO" id="GO:0008381">
    <property type="term" value="F:mechanosensitive monoatomic ion channel activity"/>
    <property type="evidence" value="ECO:0007669"/>
    <property type="project" value="UniProtKB-ARBA"/>
</dbReference>
<dbReference type="Proteomes" id="UP000317648">
    <property type="component" value="Chromosome"/>
</dbReference>
<feature type="compositionally biased region" description="Polar residues" evidence="8">
    <location>
        <begin position="39"/>
        <end position="50"/>
    </location>
</feature>
<feature type="transmembrane region" description="Helical" evidence="9">
    <location>
        <begin position="613"/>
        <end position="639"/>
    </location>
</feature>
<dbReference type="Gene3D" id="3.30.70.100">
    <property type="match status" value="1"/>
</dbReference>
<evidence type="ECO:0000256" key="3">
    <source>
        <dbReference type="ARBA" id="ARBA00022475"/>
    </source>
</evidence>